<name>A0ABD2C5N7_VESSQ</name>
<organism evidence="1 2">
    <name type="scientific">Vespula squamosa</name>
    <name type="common">Southern yellow jacket</name>
    <name type="synonym">Wasp</name>
    <dbReference type="NCBI Taxonomy" id="30214"/>
    <lineage>
        <taxon>Eukaryota</taxon>
        <taxon>Metazoa</taxon>
        <taxon>Ecdysozoa</taxon>
        <taxon>Arthropoda</taxon>
        <taxon>Hexapoda</taxon>
        <taxon>Insecta</taxon>
        <taxon>Pterygota</taxon>
        <taxon>Neoptera</taxon>
        <taxon>Endopterygota</taxon>
        <taxon>Hymenoptera</taxon>
        <taxon>Apocrita</taxon>
        <taxon>Aculeata</taxon>
        <taxon>Vespoidea</taxon>
        <taxon>Vespidae</taxon>
        <taxon>Vespinae</taxon>
        <taxon>Vespula</taxon>
    </lineage>
</organism>
<dbReference type="AlphaFoldDB" id="A0ABD2C5N7"/>
<proteinExistence type="predicted"/>
<comment type="caution">
    <text evidence="1">The sequence shown here is derived from an EMBL/GenBank/DDBJ whole genome shotgun (WGS) entry which is preliminary data.</text>
</comment>
<accession>A0ABD2C5N7</accession>
<dbReference type="EMBL" id="JAUDFV010000020">
    <property type="protein sequence ID" value="KAL2740054.1"/>
    <property type="molecule type" value="Genomic_DNA"/>
</dbReference>
<evidence type="ECO:0000313" key="1">
    <source>
        <dbReference type="EMBL" id="KAL2740054.1"/>
    </source>
</evidence>
<keyword evidence="2" id="KW-1185">Reference proteome</keyword>
<sequence>MSYLALDSNAWQRAELAMEMTFDIVDDRRPFRERLPANTPQRGCSHYRGKLVTVNPRSSVPHARCEGTSLRDYACVTLKKRRRKLRDKARVSRNISNVLSILWHRLYPLSRTKIGFLEENDKKRNTKAISPRTVRSITSSQCVAKRIGKTFLRQWNKLTVSLMEGPLVVGETTFSWMIQKKVKMGQVIDGTRSTQYAIVSRIYSPPFSVVFGPGNHIGMAGNVRGRARQRIAETSLGRLLLDYALYRVL</sequence>
<gene>
    <name evidence="1" type="ORF">V1478_000195</name>
</gene>
<reference evidence="1 2" key="1">
    <citation type="journal article" date="2024" name="Ann. Entomol. Soc. Am.">
        <title>Genomic analyses of the southern and eastern yellowjacket wasps (Hymenoptera: Vespidae) reveal evolutionary signatures of social life.</title>
        <authorList>
            <person name="Catto M.A."/>
            <person name="Caine P.B."/>
            <person name="Orr S.E."/>
            <person name="Hunt B.G."/>
            <person name="Goodisman M.A.D."/>
        </authorList>
    </citation>
    <scope>NUCLEOTIDE SEQUENCE [LARGE SCALE GENOMIC DNA]</scope>
    <source>
        <strain evidence="1">233</strain>
        <tissue evidence="1">Head and thorax</tissue>
    </source>
</reference>
<evidence type="ECO:0000313" key="2">
    <source>
        <dbReference type="Proteomes" id="UP001607302"/>
    </source>
</evidence>
<protein>
    <submittedName>
        <fullName evidence="1">Uncharacterized protein</fullName>
    </submittedName>
</protein>
<dbReference type="Proteomes" id="UP001607302">
    <property type="component" value="Unassembled WGS sequence"/>
</dbReference>